<dbReference type="PROSITE" id="PS00086">
    <property type="entry name" value="CYTOCHROME_P450"/>
    <property type="match status" value="1"/>
</dbReference>
<keyword evidence="4" id="KW-1185">Reference proteome</keyword>
<keyword evidence="2" id="KW-0479">Metal-binding</keyword>
<dbReference type="InterPro" id="IPR017972">
    <property type="entry name" value="Cyt_P450_CS"/>
</dbReference>
<dbReference type="CDD" id="cd11030">
    <property type="entry name" value="CYP105-like"/>
    <property type="match status" value="1"/>
</dbReference>
<dbReference type="InterPro" id="IPR001128">
    <property type="entry name" value="Cyt_P450"/>
</dbReference>
<dbReference type="EMBL" id="JBHLUD010000002">
    <property type="protein sequence ID" value="MFC0541378.1"/>
    <property type="molecule type" value="Genomic_DNA"/>
</dbReference>
<reference evidence="3 4" key="1">
    <citation type="submission" date="2024-09" db="EMBL/GenBank/DDBJ databases">
        <authorList>
            <person name="Sun Q."/>
            <person name="Mori K."/>
        </authorList>
    </citation>
    <scope>NUCLEOTIDE SEQUENCE [LARGE SCALE GENOMIC DNA]</scope>
    <source>
        <strain evidence="3 4">TBRC 1432</strain>
    </source>
</reference>
<dbReference type="EC" id="1.14.-.-" evidence="3"/>
<keyword evidence="2" id="KW-0349">Heme</keyword>
<dbReference type="Proteomes" id="UP001589810">
    <property type="component" value="Unassembled WGS sequence"/>
</dbReference>
<accession>A0ABV6MM47</accession>
<dbReference type="PRINTS" id="PR00359">
    <property type="entry name" value="BP450"/>
</dbReference>
<sequence>MTTTRPVDVPAFPNQRTEKCPFDPDPAYVRLRAEEPVATVRCPAGVDAVLVSRYEDARAVLSDRRLSSWAASSQHMLSGYDFSEPDPGQIIQLDGEDHARLRRLLIGEFTVRRMEALRPYIQRITDEHIDAMLTGTSADLVRDFGLPIPSLVICEMLGVPYADRDEFQRDSELLLSIETNRSGGAEAWQRISDYIGGLIDQRVVAPADDLLSRLIARGNATDQPLTRAELVTIGATLLIAGHETTANMISLSTALLLENPDQLAALQADPATAVEELLRYLTVIQFGLLRRATEDVTVAGAEVKAGEWLVAAIQSGNRDEDVFPQPDSVDLARQARTHLGFGFGPHQCLGQQLARIELQIALTTLLRRIPGLRLSAPLPLSEFKNSAIIYGLRSLPVQW</sequence>
<evidence type="ECO:0000313" key="4">
    <source>
        <dbReference type="Proteomes" id="UP001589810"/>
    </source>
</evidence>
<keyword evidence="2" id="KW-0408">Iron</keyword>
<dbReference type="InterPro" id="IPR036396">
    <property type="entry name" value="Cyt_P450_sf"/>
</dbReference>
<dbReference type="InterPro" id="IPR002397">
    <property type="entry name" value="Cyt_P450_B"/>
</dbReference>
<keyword evidence="2 3" id="KW-0560">Oxidoreductase</keyword>
<dbReference type="PRINTS" id="PR00385">
    <property type="entry name" value="P450"/>
</dbReference>
<keyword evidence="2" id="KW-0503">Monooxygenase</keyword>
<dbReference type="PANTHER" id="PTHR46696:SF1">
    <property type="entry name" value="CYTOCHROME P450 YJIB-RELATED"/>
    <property type="match status" value="1"/>
</dbReference>
<comment type="caution">
    <text evidence="3">The sequence shown here is derived from an EMBL/GenBank/DDBJ whole genome shotgun (WGS) entry which is preliminary data.</text>
</comment>
<name>A0ABV6MM47_9PSEU</name>
<dbReference type="SUPFAM" id="SSF48264">
    <property type="entry name" value="Cytochrome P450"/>
    <property type="match status" value="1"/>
</dbReference>
<dbReference type="Gene3D" id="1.10.630.10">
    <property type="entry name" value="Cytochrome P450"/>
    <property type="match status" value="1"/>
</dbReference>
<dbReference type="PANTHER" id="PTHR46696">
    <property type="entry name" value="P450, PUTATIVE (EUROFUNG)-RELATED"/>
    <property type="match status" value="1"/>
</dbReference>
<dbReference type="Pfam" id="PF00067">
    <property type="entry name" value="p450"/>
    <property type="match status" value="1"/>
</dbReference>
<gene>
    <name evidence="3" type="ORF">ACFFH7_07775</name>
</gene>
<proteinExistence type="inferred from homology"/>
<comment type="similarity">
    <text evidence="1 2">Belongs to the cytochrome P450 family.</text>
</comment>
<evidence type="ECO:0000313" key="3">
    <source>
        <dbReference type="EMBL" id="MFC0541378.1"/>
    </source>
</evidence>
<dbReference type="GO" id="GO:0016491">
    <property type="term" value="F:oxidoreductase activity"/>
    <property type="evidence" value="ECO:0007669"/>
    <property type="project" value="UniProtKB-KW"/>
</dbReference>
<evidence type="ECO:0000256" key="1">
    <source>
        <dbReference type="ARBA" id="ARBA00010617"/>
    </source>
</evidence>
<dbReference type="RefSeq" id="WP_273942619.1">
    <property type="nucleotide sequence ID" value="NZ_CP097263.1"/>
</dbReference>
<organism evidence="3 4">
    <name type="scientific">Kutzneria chonburiensis</name>
    <dbReference type="NCBI Taxonomy" id="1483604"/>
    <lineage>
        <taxon>Bacteria</taxon>
        <taxon>Bacillati</taxon>
        <taxon>Actinomycetota</taxon>
        <taxon>Actinomycetes</taxon>
        <taxon>Pseudonocardiales</taxon>
        <taxon>Pseudonocardiaceae</taxon>
        <taxon>Kutzneria</taxon>
    </lineage>
</organism>
<protein>
    <submittedName>
        <fullName evidence="3">Cytochrome P450</fullName>
        <ecNumber evidence="3">1.14.-.-</ecNumber>
    </submittedName>
</protein>
<evidence type="ECO:0000256" key="2">
    <source>
        <dbReference type="RuleBase" id="RU000461"/>
    </source>
</evidence>